<comment type="caution">
    <text evidence="9">The sequence shown here is derived from an EMBL/GenBank/DDBJ whole genome shotgun (WGS) entry which is preliminary data.</text>
</comment>
<feature type="domain" description="ABC transporter" evidence="8">
    <location>
        <begin position="20"/>
        <end position="266"/>
    </location>
</feature>
<evidence type="ECO:0000256" key="1">
    <source>
        <dbReference type="ARBA" id="ARBA00004202"/>
    </source>
</evidence>
<dbReference type="PANTHER" id="PTHR43297:SF2">
    <property type="entry name" value="DIPEPTIDE TRANSPORT ATP-BINDING PROTEIN DPPD"/>
    <property type="match status" value="1"/>
</dbReference>
<dbReference type="PANTHER" id="PTHR43297">
    <property type="entry name" value="OLIGOPEPTIDE TRANSPORT ATP-BINDING PROTEIN APPD"/>
    <property type="match status" value="1"/>
</dbReference>
<protein>
    <submittedName>
        <fullName evidence="9">Peptide/nickel transport system ATP-binding protein</fullName>
    </submittedName>
</protein>
<dbReference type="Pfam" id="PF08352">
    <property type="entry name" value="oligo_HPY"/>
    <property type="match status" value="2"/>
</dbReference>
<dbReference type="GO" id="GO:0005886">
    <property type="term" value="C:plasma membrane"/>
    <property type="evidence" value="ECO:0007669"/>
    <property type="project" value="UniProtKB-SubCell"/>
</dbReference>
<dbReference type="CDD" id="cd03257">
    <property type="entry name" value="ABC_NikE_OppD_transporters"/>
    <property type="match status" value="2"/>
</dbReference>
<keyword evidence="6 9" id="KW-0067">ATP-binding</keyword>
<gene>
    <name evidence="9" type="ORF">EV192_1011648</name>
</gene>
<keyword evidence="7" id="KW-0472">Membrane</keyword>
<dbReference type="InterPro" id="IPR017871">
    <property type="entry name" value="ABC_transporter-like_CS"/>
</dbReference>
<keyword evidence="10" id="KW-1185">Reference proteome</keyword>
<evidence type="ECO:0000256" key="3">
    <source>
        <dbReference type="ARBA" id="ARBA00022448"/>
    </source>
</evidence>
<dbReference type="AlphaFoldDB" id="A0A4R2K7A8"/>
<evidence type="ECO:0000256" key="7">
    <source>
        <dbReference type="ARBA" id="ARBA00023136"/>
    </source>
</evidence>
<dbReference type="PROSITE" id="PS50893">
    <property type="entry name" value="ABC_TRANSPORTER_2"/>
    <property type="match status" value="2"/>
</dbReference>
<evidence type="ECO:0000256" key="4">
    <source>
        <dbReference type="ARBA" id="ARBA00022475"/>
    </source>
</evidence>
<evidence type="ECO:0000256" key="6">
    <source>
        <dbReference type="ARBA" id="ARBA00022840"/>
    </source>
</evidence>
<dbReference type="GO" id="GO:0015833">
    <property type="term" value="P:peptide transport"/>
    <property type="evidence" value="ECO:0007669"/>
    <property type="project" value="InterPro"/>
</dbReference>
<reference evidence="9 10" key="1">
    <citation type="submission" date="2019-03" db="EMBL/GenBank/DDBJ databases">
        <title>Genomic Encyclopedia of Type Strains, Phase IV (KMG-IV): sequencing the most valuable type-strain genomes for metagenomic binning, comparative biology and taxonomic classification.</title>
        <authorList>
            <person name="Goeker M."/>
        </authorList>
    </citation>
    <scope>NUCLEOTIDE SEQUENCE [LARGE SCALE GENOMIC DNA]</scope>
    <source>
        <strain evidence="9 10">DSM 45934</strain>
    </source>
</reference>
<accession>A0A4R2K7A8</accession>
<dbReference type="NCBIfam" id="NF008453">
    <property type="entry name" value="PRK11308.1"/>
    <property type="match status" value="2"/>
</dbReference>
<proteinExistence type="inferred from homology"/>
<sequence>MTSASPAGSLADSAGGADLLELSDVSVEFNGSVRAVRSVSYAIARGEVLAVVGESGSGKTVTAMSLLGLLPSNAAVTGRALLDGRDLYAMTPDELRGVRGYEVGMIFQEPMSALNPVFTVGYQIVEALRAHQRLSSSDAKRRAIELLDLVGIPLPAERFRAYPHELSGGQLQRIVIAMAVANDPKLLIADEPTTALDVTVQAEILELLRDLKSRLNTSILLITHDMGVVADLADRVVVMYDGQVVEQGTVTEIFGSPRQDYTRQLLGSVISLGSAATEGVERALAAAVVVRDDHLAVTEHPATTSVPDVPATAPVLSISDMSVVYGGRFRSISVRAADHVCLHIEPGEVLGLVGESGSGKSTVAKVVTGLLTPTLGAVTIGGVDITSVRGRAAKALRRRIGLVFQDPLSSLNPRATVGDSVAEPIRLHNTFRGSEVDKRVAALLESVQLSASLRNRYPHELSGGQRQRVCIARALALDPELLVADEPTSALDVSVQARVLDLFRSLQDELGFACLFISHDLAVIEQLAGRVAVMHRGHVVEQGPTKAVLSSPVHPYTQRLLAAAPVADPAEQRRRREAWRKLD</sequence>
<dbReference type="FunFam" id="3.40.50.300:FF:000016">
    <property type="entry name" value="Oligopeptide ABC transporter ATP-binding component"/>
    <property type="match status" value="2"/>
</dbReference>
<dbReference type="GO" id="GO:0016887">
    <property type="term" value="F:ATP hydrolysis activity"/>
    <property type="evidence" value="ECO:0007669"/>
    <property type="project" value="InterPro"/>
</dbReference>
<evidence type="ECO:0000259" key="8">
    <source>
        <dbReference type="PROSITE" id="PS50893"/>
    </source>
</evidence>
<comment type="similarity">
    <text evidence="2">Belongs to the ABC transporter superfamily.</text>
</comment>
<dbReference type="GO" id="GO:0005524">
    <property type="term" value="F:ATP binding"/>
    <property type="evidence" value="ECO:0007669"/>
    <property type="project" value="UniProtKB-KW"/>
</dbReference>
<evidence type="ECO:0000313" key="10">
    <source>
        <dbReference type="Proteomes" id="UP000295680"/>
    </source>
</evidence>
<dbReference type="Pfam" id="PF00005">
    <property type="entry name" value="ABC_tran"/>
    <property type="match status" value="2"/>
</dbReference>
<keyword evidence="5" id="KW-0547">Nucleotide-binding</keyword>
<keyword evidence="3" id="KW-0813">Transport</keyword>
<organism evidence="9 10">
    <name type="scientific">Actinocrispum wychmicini</name>
    <dbReference type="NCBI Taxonomy" id="1213861"/>
    <lineage>
        <taxon>Bacteria</taxon>
        <taxon>Bacillati</taxon>
        <taxon>Actinomycetota</taxon>
        <taxon>Actinomycetes</taxon>
        <taxon>Pseudonocardiales</taxon>
        <taxon>Pseudonocardiaceae</taxon>
        <taxon>Actinocrispum</taxon>
    </lineage>
</organism>
<evidence type="ECO:0000256" key="2">
    <source>
        <dbReference type="ARBA" id="ARBA00005417"/>
    </source>
</evidence>
<dbReference type="InterPro" id="IPR050388">
    <property type="entry name" value="ABC_Ni/Peptide_Import"/>
</dbReference>
<dbReference type="RefSeq" id="WP_132112554.1">
    <property type="nucleotide sequence ID" value="NZ_SLWS01000001.1"/>
</dbReference>
<dbReference type="OrthoDB" id="3169708at2"/>
<evidence type="ECO:0000256" key="5">
    <source>
        <dbReference type="ARBA" id="ARBA00022741"/>
    </source>
</evidence>
<dbReference type="SMART" id="SM00382">
    <property type="entry name" value="AAA"/>
    <property type="match status" value="2"/>
</dbReference>
<feature type="domain" description="ABC transporter" evidence="8">
    <location>
        <begin position="316"/>
        <end position="561"/>
    </location>
</feature>
<dbReference type="Proteomes" id="UP000295680">
    <property type="component" value="Unassembled WGS sequence"/>
</dbReference>
<evidence type="ECO:0000313" key="9">
    <source>
        <dbReference type="EMBL" id="TCO65856.1"/>
    </source>
</evidence>
<dbReference type="InterPro" id="IPR013563">
    <property type="entry name" value="Oligopep_ABC_C"/>
</dbReference>
<dbReference type="InterPro" id="IPR003439">
    <property type="entry name" value="ABC_transporter-like_ATP-bd"/>
</dbReference>
<dbReference type="NCBIfam" id="NF007739">
    <property type="entry name" value="PRK10419.1"/>
    <property type="match status" value="2"/>
</dbReference>
<dbReference type="EMBL" id="SLWS01000001">
    <property type="protein sequence ID" value="TCO65856.1"/>
    <property type="molecule type" value="Genomic_DNA"/>
</dbReference>
<dbReference type="InterPro" id="IPR003593">
    <property type="entry name" value="AAA+_ATPase"/>
</dbReference>
<keyword evidence="4" id="KW-1003">Cell membrane</keyword>
<name>A0A4R2K7A8_9PSEU</name>
<comment type="subcellular location">
    <subcellularLocation>
        <location evidence="1">Cell membrane</location>
        <topology evidence="1">Peripheral membrane protein</topology>
    </subcellularLocation>
</comment>
<dbReference type="Gene3D" id="3.40.50.300">
    <property type="entry name" value="P-loop containing nucleotide triphosphate hydrolases"/>
    <property type="match status" value="2"/>
</dbReference>
<dbReference type="InterPro" id="IPR027417">
    <property type="entry name" value="P-loop_NTPase"/>
</dbReference>
<dbReference type="SUPFAM" id="SSF52540">
    <property type="entry name" value="P-loop containing nucleoside triphosphate hydrolases"/>
    <property type="match status" value="2"/>
</dbReference>
<dbReference type="PROSITE" id="PS00211">
    <property type="entry name" value="ABC_TRANSPORTER_1"/>
    <property type="match status" value="2"/>
</dbReference>